<reference evidence="3" key="1">
    <citation type="journal article" date="2014" name="Proc. Natl. Acad. Sci. U.S.A.">
        <title>Extensive sampling of basidiomycete genomes demonstrates inadequacy of the white-rot/brown-rot paradigm for wood decay fungi.</title>
        <authorList>
            <person name="Riley R."/>
            <person name="Salamov A.A."/>
            <person name="Brown D.W."/>
            <person name="Nagy L.G."/>
            <person name="Floudas D."/>
            <person name="Held B.W."/>
            <person name="Levasseur A."/>
            <person name="Lombard V."/>
            <person name="Morin E."/>
            <person name="Otillar R."/>
            <person name="Lindquist E.A."/>
            <person name="Sun H."/>
            <person name="LaButti K.M."/>
            <person name="Schmutz J."/>
            <person name="Jabbour D."/>
            <person name="Luo H."/>
            <person name="Baker S.E."/>
            <person name="Pisabarro A.G."/>
            <person name="Walton J.D."/>
            <person name="Blanchette R.A."/>
            <person name="Henrissat B."/>
            <person name="Martin F."/>
            <person name="Cullen D."/>
            <person name="Hibbett D.S."/>
            <person name="Grigoriev I.V."/>
        </authorList>
    </citation>
    <scope>NUCLEOTIDE SEQUENCE [LARGE SCALE GENOMIC DNA]</scope>
    <source>
        <strain evidence="3">CBS 339.88</strain>
    </source>
</reference>
<gene>
    <name evidence="2" type="ORF">GALMADRAFT_910706</name>
</gene>
<dbReference type="Proteomes" id="UP000027222">
    <property type="component" value="Unassembled WGS sequence"/>
</dbReference>
<dbReference type="OrthoDB" id="3222645at2759"/>
<keyword evidence="1" id="KW-0175">Coiled coil</keyword>
<keyword evidence="3" id="KW-1185">Reference proteome</keyword>
<accession>A0A067SSQ0</accession>
<dbReference type="AlphaFoldDB" id="A0A067SSQ0"/>
<dbReference type="STRING" id="685588.A0A067SSQ0"/>
<organism evidence="2 3">
    <name type="scientific">Galerina marginata (strain CBS 339.88)</name>
    <dbReference type="NCBI Taxonomy" id="685588"/>
    <lineage>
        <taxon>Eukaryota</taxon>
        <taxon>Fungi</taxon>
        <taxon>Dikarya</taxon>
        <taxon>Basidiomycota</taxon>
        <taxon>Agaricomycotina</taxon>
        <taxon>Agaricomycetes</taxon>
        <taxon>Agaricomycetidae</taxon>
        <taxon>Agaricales</taxon>
        <taxon>Agaricineae</taxon>
        <taxon>Strophariaceae</taxon>
        <taxon>Galerina</taxon>
    </lineage>
</organism>
<protein>
    <submittedName>
        <fullName evidence="2">Uncharacterized protein</fullName>
    </submittedName>
</protein>
<evidence type="ECO:0000313" key="3">
    <source>
        <dbReference type="Proteomes" id="UP000027222"/>
    </source>
</evidence>
<dbReference type="EMBL" id="KL142400">
    <property type="protein sequence ID" value="KDR69813.1"/>
    <property type="molecule type" value="Genomic_DNA"/>
</dbReference>
<dbReference type="HOGENOM" id="CLU_733711_0_0_1"/>
<evidence type="ECO:0000256" key="1">
    <source>
        <dbReference type="SAM" id="Coils"/>
    </source>
</evidence>
<proteinExistence type="predicted"/>
<evidence type="ECO:0000313" key="2">
    <source>
        <dbReference type="EMBL" id="KDR69813.1"/>
    </source>
</evidence>
<feature type="coiled-coil region" evidence="1">
    <location>
        <begin position="15"/>
        <end position="56"/>
    </location>
</feature>
<name>A0A067SSQ0_GALM3</name>
<sequence>MARAYPNNPGPIVDSQKAEERIKELEDTNQQNLEKLQAMENRYTQLQRLLDQRTVELRDAKRYMKQPDEHPGSMILKKLEGVNSEIFNTATSLNDLLERSEKSNLDETIMQKLFLDNCREAAMQAVGELLYSVNCQIDDAAILRDAIVPEESMPLQLALQCVLIKWAVKVVGAAGTFPGDDGGLKRVYEMVRSREEKSVSSQWRVIAYGATNHLEESSIDTVVCEIMSVLCISGLSTKQPGYLQAAEKVHRRVKNIEKMLLSLKAAIHEGITSSDMEVVSMDSGAAYDPQTMVDRYSTGPNFSAPGLGNSEDQVLCTVGMGLRKTTMERVAQKTFQQDSELIKLPEVVLVTILRDFKLPTEAGYDEYMYNQSDDCRD</sequence>